<gene>
    <name evidence="1" type="ORF">H4R21_006090</name>
</gene>
<proteinExistence type="predicted"/>
<comment type="caution">
    <text evidence="1">The sequence shown here is derived from an EMBL/GenBank/DDBJ whole genome shotgun (WGS) entry which is preliminary data.</text>
</comment>
<accession>A0ACC1KQ55</accession>
<feature type="non-terminal residue" evidence="1">
    <location>
        <position position="460"/>
    </location>
</feature>
<sequence length="460" mass="49877">MGNASTKDGSTPLGRGMQCFTLRQVIAEGATGKLQVVEHNDTRQRYALRRVSKNACIERRQQAAVVEERDLLEEVDHPFVLGLRYSFQDTYALYTATDLMEGGSLARQLAQRRRFGEAVVRFWAAEVACALHYLHTEHRIAHGNVAARNILVDGMGHVALANIAPGQRAGDAAAVAAAAAGDWWGLGTVMYECLFGRAPFRGAARSDASSTSSTGVGMAARAAAAGDDEVVFPVTGSSRITMDCMSVIRGLLHRDPAQRLGCGRRGFERLKRHPFFATFDWSLLEDRGVVPPFAPGDAYTPLDPLEYTELGECIDLRPPPLEPSAELVALEARFADYDHGEYQRFKAYLERHGSIDELLADAIRRAGFAREPRDVAGVAPADVPLEYLCLSGLPIVKSCVPIVKPCVPAAAGAAAAGQLRCDSMASLPRTSSVFALSQVSLARPASRAFRHGERLVRRTT</sequence>
<organism evidence="1 2">
    <name type="scientific">Coemansia helicoidea</name>
    <dbReference type="NCBI Taxonomy" id="1286919"/>
    <lineage>
        <taxon>Eukaryota</taxon>
        <taxon>Fungi</taxon>
        <taxon>Fungi incertae sedis</taxon>
        <taxon>Zoopagomycota</taxon>
        <taxon>Kickxellomycotina</taxon>
        <taxon>Kickxellomycetes</taxon>
        <taxon>Kickxellales</taxon>
        <taxon>Kickxellaceae</taxon>
        <taxon>Coemansia</taxon>
    </lineage>
</organism>
<name>A0ACC1KQ55_9FUNG</name>
<dbReference type="EMBL" id="JANBUN010003070">
    <property type="protein sequence ID" value="KAJ2792943.1"/>
    <property type="molecule type" value="Genomic_DNA"/>
</dbReference>
<keyword evidence="2" id="KW-1185">Reference proteome</keyword>
<evidence type="ECO:0000313" key="2">
    <source>
        <dbReference type="Proteomes" id="UP001140087"/>
    </source>
</evidence>
<dbReference type="Proteomes" id="UP001140087">
    <property type="component" value="Unassembled WGS sequence"/>
</dbReference>
<evidence type="ECO:0000313" key="1">
    <source>
        <dbReference type="EMBL" id="KAJ2792943.1"/>
    </source>
</evidence>
<protein>
    <submittedName>
        <fullName evidence="1">Uncharacterized protein</fullName>
    </submittedName>
</protein>
<reference evidence="1" key="1">
    <citation type="submission" date="2022-07" db="EMBL/GenBank/DDBJ databases">
        <title>Phylogenomic reconstructions and comparative analyses of Kickxellomycotina fungi.</title>
        <authorList>
            <person name="Reynolds N.K."/>
            <person name="Stajich J.E."/>
            <person name="Barry K."/>
            <person name="Grigoriev I.V."/>
            <person name="Crous P."/>
            <person name="Smith M.E."/>
        </authorList>
    </citation>
    <scope>NUCLEOTIDE SEQUENCE</scope>
    <source>
        <strain evidence="1">BCRC 34780</strain>
    </source>
</reference>